<dbReference type="Proteomes" id="UP000661280">
    <property type="component" value="Chromosome 2"/>
</dbReference>
<evidence type="ECO:0000313" key="2">
    <source>
        <dbReference type="Proteomes" id="UP000661280"/>
    </source>
</evidence>
<dbReference type="RefSeq" id="XP_041539842.1">
    <property type="nucleotide sequence ID" value="XM_041685794.1"/>
</dbReference>
<evidence type="ECO:0000313" key="1">
    <source>
        <dbReference type="EMBL" id="BCR96076.1"/>
    </source>
</evidence>
<reference evidence="1" key="1">
    <citation type="submission" date="2021-01" db="EMBL/GenBank/DDBJ databases">
        <authorList>
            <consortium name="Aspergillus luchuensis mut. kawachii IFO 4304 genome sequencing consortium"/>
            <person name="Kazuki M."/>
            <person name="Futagami T."/>
        </authorList>
    </citation>
    <scope>NUCLEOTIDE SEQUENCE</scope>
    <source>
        <strain evidence="1">IFO 4308</strain>
    </source>
</reference>
<dbReference type="EMBL" id="AP024426">
    <property type="protein sequence ID" value="BCR96076.1"/>
    <property type="molecule type" value="Genomic_DNA"/>
</dbReference>
<dbReference type="GeneID" id="64957401"/>
<keyword evidence="2" id="KW-1185">Reference proteome</keyword>
<protein>
    <submittedName>
        <fullName evidence="1">Uncharacterized protein</fullName>
    </submittedName>
</protein>
<name>A0A7R7W4D9_ASPKA</name>
<accession>A0A7R7W4D9</accession>
<reference evidence="1" key="2">
    <citation type="submission" date="2021-02" db="EMBL/GenBank/DDBJ databases">
        <title>Aspergillus luchuensis mut. kawachii IFO 4304 genome sequence.</title>
        <authorList>
            <person name="Mori K."/>
            <person name="Kadooka C."/>
            <person name="Goto M."/>
            <person name="Futagami T."/>
        </authorList>
    </citation>
    <scope>NUCLEOTIDE SEQUENCE</scope>
    <source>
        <strain evidence="1">IFO 4308</strain>
    </source>
</reference>
<sequence>MRTMHIEGLLQIPQIHTEKTRSEPEIQLRCLSRASHNLFSCSWSNPSPGGPKQKSTFVRLCAISAWKGWHGEECDLTSTVPFSSFTHMDTMLELLGPGGSETDI</sequence>
<proteinExistence type="predicted"/>
<gene>
    <name evidence="1" type="ORF">AKAW2_21016S</name>
</gene>
<dbReference type="KEGG" id="aluc:AKAW2_21016S"/>
<dbReference type="AlphaFoldDB" id="A0A7R7W4D9"/>
<organism evidence="1 2">
    <name type="scientific">Aspergillus kawachii</name>
    <name type="common">White koji mold</name>
    <name type="synonym">Aspergillus awamori var. kawachi</name>
    <dbReference type="NCBI Taxonomy" id="1069201"/>
    <lineage>
        <taxon>Eukaryota</taxon>
        <taxon>Fungi</taxon>
        <taxon>Dikarya</taxon>
        <taxon>Ascomycota</taxon>
        <taxon>Pezizomycotina</taxon>
        <taxon>Eurotiomycetes</taxon>
        <taxon>Eurotiomycetidae</taxon>
        <taxon>Eurotiales</taxon>
        <taxon>Aspergillaceae</taxon>
        <taxon>Aspergillus</taxon>
        <taxon>Aspergillus subgen. Circumdati</taxon>
    </lineage>
</organism>